<dbReference type="AlphaFoldDB" id="A0A6A5XNS6"/>
<protein>
    <submittedName>
        <fullName evidence="1">Uncharacterized protein</fullName>
    </submittedName>
</protein>
<dbReference type="OrthoDB" id="37659at2759"/>
<organism evidence="1 2">
    <name type="scientific">Aaosphaeria arxii CBS 175.79</name>
    <dbReference type="NCBI Taxonomy" id="1450172"/>
    <lineage>
        <taxon>Eukaryota</taxon>
        <taxon>Fungi</taxon>
        <taxon>Dikarya</taxon>
        <taxon>Ascomycota</taxon>
        <taxon>Pezizomycotina</taxon>
        <taxon>Dothideomycetes</taxon>
        <taxon>Pleosporomycetidae</taxon>
        <taxon>Pleosporales</taxon>
        <taxon>Pleosporales incertae sedis</taxon>
        <taxon>Aaosphaeria</taxon>
    </lineage>
</organism>
<gene>
    <name evidence="1" type="ORF">BU24DRAFT_423470</name>
</gene>
<dbReference type="RefSeq" id="XP_033382888.1">
    <property type="nucleotide sequence ID" value="XM_033528260.1"/>
</dbReference>
<dbReference type="GeneID" id="54285657"/>
<dbReference type="Proteomes" id="UP000799778">
    <property type="component" value="Unassembled WGS sequence"/>
</dbReference>
<reference evidence="1" key="1">
    <citation type="journal article" date="2020" name="Stud. Mycol.">
        <title>101 Dothideomycetes genomes: a test case for predicting lifestyles and emergence of pathogens.</title>
        <authorList>
            <person name="Haridas S."/>
            <person name="Albert R."/>
            <person name="Binder M."/>
            <person name="Bloem J."/>
            <person name="Labutti K."/>
            <person name="Salamov A."/>
            <person name="Andreopoulos B."/>
            <person name="Baker S."/>
            <person name="Barry K."/>
            <person name="Bills G."/>
            <person name="Bluhm B."/>
            <person name="Cannon C."/>
            <person name="Castanera R."/>
            <person name="Culley D."/>
            <person name="Daum C."/>
            <person name="Ezra D."/>
            <person name="Gonzalez J."/>
            <person name="Henrissat B."/>
            <person name="Kuo A."/>
            <person name="Liang C."/>
            <person name="Lipzen A."/>
            <person name="Lutzoni F."/>
            <person name="Magnuson J."/>
            <person name="Mondo S."/>
            <person name="Nolan M."/>
            <person name="Ohm R."/>
            <person name="Pangilinan J."/>
            <person name="Park H.-J."/>
            <person name="Ramirez L."/>
            <person name="Alfaro M."/>
            <person name="Sun H."/>
            <person name="Tritt A."/>
            <person name="Yoshinaga Y."/>
            <person name="Zwiers L.-H."/>
            <person name="Turgeon B."/>
            <person name="Goodwin S."/>
            <person name="Spatafora J."/>
            <person name="Crous P."/>
            <person name="Grigoriev I."/>
        </authorList>
    </citation>
    <scope>NUCLEOTIDE SEQUENCE</scope>
    <source>
        <strain evidence="1">CBS 175.79</strain>
    </source>
</reference>
<evidence type="ECO:0000313" key="2">
    <source>
        <dbReference type="Proteomes" id="UP000799778"/>
    </source>
</evidence>
<proteinExistence type="predicted"/>
<sequence>MAELSVIIYLDASIHAVPHWCLYTKGDYGEERIFEALGITGQEFNFNTSYVDMANCDIEKQIIHVGRIEADVWDEVPSILAEVPVSSQMGWNCQSWVMSAIEKLLKI</sequence>
<dbReference type="EMBL" id="ML978070">
    <property type="protein sequence ID" value="KAF2014549.1"/>
    <property type="molecule type" value="Genomic_DNA"/>
</dbReference>
<keyword evidence="2" id="KW-1185">Reference proteome</keyword>
<name>A0A6A5XNS6_9PLEO</name>
<feature type="non-terminal residue" evidence="1">
    <location>
        <position position="107"/>
    </location>
</feature>
<evidence type="ECO:0000313" key="1">
    <source>
        <dbReference type="EMBL" id="KAF2014549.1"/>
    </source>
</evidence>
<accession>A0A6A5XNS6</accession>
<dbReference type="InterPro" id="IPR046670">
    <property type="entry name" value="DUF6540"/>
</dbReference>
<dbReference type="Pfam" id="PF20174">
    <property type="entry name" value="DUF6540"/>
    <property type="match status" value="1"/>
</dbReference>